<dbReference type="Gene3D" id="1.10.300.10">
    <property type="entry name" value="Adenylosuccinate Synthetase, subunit A, domain 2"/>
    <property type="match status" value="1"/>
</dbReference>
<feature type="binding site" evidence="10">
    <location>
        <position position="24"/>
    </location>
    <ligand>
        <name>Mg(2+)</name>
        <dbReference type="ChEBI" id="CHEBI:18420"/>
    </ligand>
</feature>
<evidence type="ECO:0000256" key="6">
    <source>
        <dbReference type="ARBA" id="ARBA00022755"/>
    </source>
</evidence>
<reference evidence="11" key="1">
    <citation type="journal article" date="2023" name="Nat. Microbiol.">
        <title>Babesia duncani multi-omics identifies virulence factors and drug targets.</title>
        <authorList>
            <person name="Singh P."/>
            <person name="Lonardi S."/>
            <person name="Liang Q."/>
            <person name="Vydyam P."/>
            <person name="Khabirova E."/>
            <person name="Fang T."/>
            <person name="Gihaz S."/>
            <person name="Thekkiniath J."/>
            <person name="Munshi M."/>
            <person name="Abel S."/>
            <person name="Ciampossin L."/>
            <person name="Batugedara G."/>
            <person name="Gupta M."/>
            <person name="Lu X.M."/>
            <person name="Lenz T."/>
            <person name="Chakravarty S."/>
            <person name="Cornillot E."/>
            <person name="Hu Y."/>
            <person name="Ma W."/>
            <person name="Gonzalez L.M."/>
            <person name="Sanchez S."/>
            <person name="Estrada K."/>
            <person name="Sanchez-Flores A."/>
            <person name="Montero E."/>
            <person name="Harb O.S."/>
            <person name="Le Roch K.G."/>
            <person name="Mamoun C.B."/>
        </authorList>
    </citation>
    <scope>NUCLEOTIDE SEQUENCE</scope>
    <source>
        <strain evidence="11">WA1</strain>
    </source>
</reference>
<evidence type="ECO:0000256" key="5">
    <source>
        <dbReference type="ARBA" id="ARBA00022741"/>
    </source>
</evidence>
<keyword evidence="7 10" id="KW-0460">Magnesium</keyword>
<keyword evidence="3 10" id="KW-0436">Ligase</keyword>
<dbReference type="AlphaFoldDB" id="A0AAD9PJ48"/>
<feature type="binding site" evidence="10">
    <location>
        <position position="313"/>
    </location>
    <ligand>
        <name>IMP</name>
        <dbReference type="ChEBI" id="CHEBI:58053"/>
    </ligand>
</feature>
<comment type="pathway">
    <text evidence="10">Purine metabolism; AMP biosynthesis via de novo pathway; AMP from IMP: step 1/2.</text>
</comment>
<keyword evidence="8 10" id="KW-0342">GTP-binding</keyword>
<protein>
    <recommendedName>
        <fullName evidence="10">Adenylosuccinate synthetase</fullName>
        <shortName evidence="10">AMPSase</shortName>
        <shortName evidence="10">AdSS</shortName>
        <ecNumber evidence="10">6.3.4.4</ecNumber>
    </recommendedName>
    <alternativeName>
        <fullName evidence="10">IMP--aspartate ligase</fullName>
    </alternativeName>
</protein>
<dbReference type="GO" id="GO:0000287">
    <property type="term" value="F:magnesium ion binding"/>
    <property type="evidence" value="ECO:0007669"/>
    <property type="project" value="UniProtKB-UniRule"/>
</dbReference>
<name>A0AAD9PJ48_9APIC</name>
<evidence type="ECO:0000256" key="3">
    <source>
        <dbReference type="ARBA" id="ARBA00022598"/>
    </source>
</evidence>
<dbReference type="GO" id="GO:0005737">
    <property type="term" value="C:cytoplasm"/>
    <property type="evidence" value="ECO:0007669"/>
    <property type="project" value="UniProtKB-SubCell"/>
</dbReference>
<feature type="binding site" evidence="10">
    <location>
        <position position="249"/>
    </location>
    <ligand>
        <name>IMP</name>
        <dbReference type="ChEBI" id="CHEBI:58053"/>
    </ligand>
</feature>
<keyword evidence="2 10" id="KW-0963">Cytoplasm</keyword>
<dbReference type="GO" id="GO:0044208">
    <property type="term" value="P:'de novo' AMP biosynthetic process"/>
    <property type="evidence" value="ECO:0007669"/>
    <property type="project" value="UniProtKB-UniRule"/>
</dbReference>
<dbReference type="InterPro" id="IPR001114">
    <property type="entry name" value="Adenylosuccinate_synthetase"/>
</dbReference>
<evidence type="ECO:0000256" key="7">
    <source>
        <dbReference type="ARBA" id="ARBA00022842"/>
    </source>
</evidence>
<dbReference type="HAMAP" id="MF_00011">
    <property type="entry name" value="Adenylosucc_synth"/>
    <property type="match status" value="1"/>
</dbReference>
<dbReference type="RefSeq" id="XP_067802492.1">
    <property type="nucleotide sequence ID" value="XM_067948341.1"/>
</dbReference>
<dbReference type="SUPFAM" id="SSF52540">
    <property type="entry name" value="P-loop containing nucleoside triphosphate hydrolases"/>
    <property type="match status" value="1"/>
</dbReference>
<dbReference type="GO" id="GO:0004019">
    <property type="term" value="F:adenylosuccinate synthase activity"/>
    <property type="evidence" value="ECO:0007669"/>
    <property type="project" value="UniProtKB-UniRule"/>
</dbReference>
<comment type="function">
    <text evidence="10">Plays an important role in the salvage pathway for purine nucleotide biosynthesis. Catalyzes the first commited step in the biosynthesis of AMP from IMP.</text>
</comment>
<evidence type="ECO:0000313" key="12">
    <source>
        <dbReference type="Proteomes" id="UP001214638"/>
    </source>
</evidence>
<evidence type="ECO:0000256" key="2">
    <source>
        <dbReference type="ARBA" id="ARBA00022490"/>
    </source>
</evidence>
<evidence type="ECO:0000256" key="10">
    <source>
        <dbReference type="HAMAP-Rule" id="MF_03125"/>
    </source>
</evidence>
<dbReference type="PANTHER" id="PTHR11846">
    <property type="entry name" value="ADENYLOSUCCINATE SYNTHETASE"/>
    <property type="match status" value="1"/>
</dbReference>
<comment type="subcellular location">
    <subcellularLocation>
        <location evidence="10">Cytoplasm</location>
    </subcellularLocation>
</comment>
<organism evidence="11 12">
    <name type="scientific">Babesia duncani</name>
    <dbReference type="NCBI Taxonomy" id="323732"/>
    <lineage>
        <taxon>Eukaryota</taxon>
        <taxon>Sar</taxon>
        <taxon>Alveolata</taxon>
        <taxon>Apicomplexa</taxon>
        <taxon>Aconoidasida</taxon>
        <taxon>Piroplasmida</taxon>
        <taxon>Babesiidae</taxon>
        <taxon>Babesia</taxon>
    </lineage>
</organism>
<evidence type="ECO:0000256" key="9">
    <source>
        <dbReference type="ARBA" id="ARBA00025008"/>
    </source>
</evidence>
<evidence type="ECO:0000313" key="11">
    <source>
        <dbReference type="EMBL" id="KAK2195649.1"/>
    </source>
</evidence>
<keyword evidence="5 10" id="KW-0547">Nucleotide-binding</keyword>
<keyword evidence="6 10" id="KW-0658">Purine biosynthesis</keyword>
<dbReference type="Pfam" id="PF00709">
    <property type="entry name" value="Adenylsucc_synt"/>
    <property type="match status" value="1"/>
</dbReference>
<dbReference type="GO" id="GO:0005525">
    <property type="term" value="F:GTP binding"/>
    <property type="evidence" value="ECO:0007669"/>
    <property type="project" value="UniProtKB-UniRule"/>
</dbReference>
<dbReference type="InterPro" id="IPR042109">
    <property type="entry name" value="Adenylosuccinate_synth_dom1"/>
</dbReference>
<feature type="binding site" evidence="10">
    <location>
        <begin position="49"/>
        <end position="52"/>
    </location>
    <ligand>
        <name>IMP</name>
        <dbReference type="ChEBI" id="CHEBI:58053"/>
    </ligand>
</feature>
<feature type="binding site" evidence="10">
    <location>
        <begin position="309"/>
        <end position="315"/>
    </location>
    <ligand>
        <name>substrate</name>
    </ligand>
</feature>
<dbReference type="InterPro" id="IPR042110">
    <property type="entry name" value="Adenylosuccinate_synth_dom2"/>
</dbReference>
<dbReference type="CDD" id="cd03108">
    <property type="entry name" value="AdSS"/>
    <property type="match status" value="1"/>
</dbReference>
<dbReference type="GeneID" id="94337626"/>
<dbReference type="InterPro" id="IPR042111">
    <property type="entry name" value="Adenylosuccinate_synth_dom3"/>
</dbReference>
<keyword evidence="12" id="KW-1185">Reference proteome</keyword>
<comment type="caution">
    <text evidence="11">The sequence shown here is derived from an EMBL/GenBank/DDBJ whole genome shotgun (WGS) entry which is preliminary data.</text>
</comment>
<evidence type="ECO:0000256" key="8">
    <source>
        <dbReference type="ARBA" id="ARBA00023134"/>
    </source>
</evidence>
<dbReference type="EC" id="6.3.4.4" evidence="10"/>
<dbReference type="GO" id="GO:0046040">
    <property type="term" value="P:IMP metabolic process"/>
    <property type="evidence" value="ECO:0007669"/>
    <property type="project" value="TreeGrafter"/>
</dbReference>
<dbReference type="Proteomes" id="UP001214638">
    <property type="component" value="Unassembled WGS sequence"/>
</dbReference>
<gene>
    <name evidence="11" type="ORF">BdWA1_003329</name>
</gene>
<evidence type="ECO:0000256" key="1">
    <source>
        <dbReference type="ARBA" id="ARBA00011738"/>
    </source>
</evidence>
<dbReference type="KEGG" id="bdw:94337626"/>
<feature type="binding site" evidence="10">
    <location>
        <position position="234"/>
    </location>
    <ligand>
        <name>IMP</name>
        <dbReference type="ChEBI" id="CHEBI:58053"/>
    </ligand>
</feature>
<comment type="subunit">
    <text evidence="1 10">Homodimer.</text>
</comment>
<dbReference type="NCBIfam" id="NF002223">
    <property type="entry name" value="PRK01117.1"/>
    <property type="match status" value="1"/>
</dbReference>
<dbReference type="FunFam" id="3.90.170.10:FF:000001">
    <property type="entry name" value="Adenylosuccinate synthetase"/>
    <property type="match status" value="1"/>
</dbReference>
<comment type="catalytic activity">
    <reaction evidence="10">
        <text>IMP + L-aspartate + GTP = N(6)-(1,2-dicarboxyethyl)-AMP + GDP + phosphate + 2 H(+)</text>
        <dbReference type="Rhea" id="RHEA:15753"/>
        <dbReference type="ChEBI" id="CHEBI:15378"/>
        <dbReference type="ChEBI" id="CHEBI:29991"/>
        <dbReference type="ChEBI" id="CHEBI:37565"/>
        <dbReference type="ChEBI" id="CHEBI:43474"/>
        <dbReference type="ChEBI" id="CHEBI:57567"/>
        <dbReference type="ChEBI" id="CHEBI:58053"/>
        <dbReference type="ChEBI" id="CHEBI:58189"/>
        <dbReference type="EC" id="6.3.4.4"/>
    </reaction>
</comment>
<feature type="binding site" evidence="10">
    <location>
        <begin position="341"/>
        <end position="343"/>
    </location>
    <ligand>
        <name>GTP</name>
        <dbReference type="ChEBI" id="CHEBI:37565"/>
    </ligand>
</feature>
<sequence>MAEDQALRQCQNQVFLISGMQWGDECKGKLVADLSINADVIAKFNGGHNAGHEVVFRGKTHKFHLIPCGVIHEKTINVLGNGVVIHLKSLLDEVNELRNIGVEVLDRLLISARAHLILDIHIDMDRNMEEKRSVTTSGLKIGTTLKGVGPCYTTKSARTGVLVGHMLHWKSFETRVHNLFHFHSTASNAAELAQQEIEKHKEYFKIIKNCITDTEDYIADAIAQGKRVLLEASNGSLLDLGLGTYPFVTSSNTLTCGPYRGLGIAPNTPIYRIGVLKSYQTRIGFGPFPTELFDDTYKHMQIIGMEIGVSTGRKRRCGWLDLPAARYAQRINDFHCINLTKLDVLSGVKVLKICIDYKNKTTGEIMKRGTFPCTEEMFQEYEQIYKEFQGWDEDISKIREYQELPAAAKTFVEYIQGDLGVFIKWVCIM</sequence>
<feature type="binding site" evidence="10">
    <location>
        <position position="158"/>
    </location>
    <ligand>
        <name>IMP</name>
        <dbReference type="ChEBI" id="CHEBI:58053"/>
        <note>ligand shared between dimeric partners</note>
    </ligand>
</feature>
<feature type="binding site" evidence="10">
    <location>
        <position position="315"/>
    </location>
    <ligand>
        <name>GTP</name>
        <dbReference type="ChEBI" id="CHEBI:37565"/>
    </ligand>
</feature>
<feature type="active site" description="Proton donor" evidence="10">
    <location>
        <position position="52"/>
    </location>
</feature>
<dbReference type="PANTHER" id="PTHR11846:SF0">
    <property type="entry name" value="ADENYLOSUCCINATE SYNTHETASE"/>
    <property type="match status" value="1"/>
</dbReference>
<feature type="binding site" evidence="10">
    <location>
        <position position="144"/>
    </location>
    <ligand>
        <name>IMP</name>
        <dbReference type="ChEBI" id="CHEBI:58053"/>
    </ligand>
</feature>
<evidence type="ECO:0000256" key="4">
    <source>
        <dbReference type="ARBA" id="ARBA00022723"/>
    </source>
</evidence>
<dbReference type="Gene3D" id="3.40.440.10">
    <property type="entry name" value="Adenylosuccinate Synthetase, subunit A, domain 1"/>
    <property type="match status" value="1"/>
</dbReference>
<dbReference type="SMART" id="SM00788">
    <property type="entry name" value="Adenylsucc_synt"/>
    <property type="match status" value="1"/>
</dbReference>
<proteinExistence type="inferred from homology"/>
<feature type="binding site" evidence="10">
    <location>
        <position position="51"/>
    </location>
    <ligand>
        <name>Mg(2+)</name>
        <dbReference type="ChEBI" id="CHEBI:18420"/>
    </ligand>
</feature>
<dbReference type="Gene3D" id="3.90.170.10">
    <property type="entry name" value="Adenylosuccinate Synthetase, subunit A, domain 3"/>
    <property type="match status" value="1"/>
</dbReference>
<comment type="cofactor">
    <cofactor evidence="10">
        <name>Mg(2+)</name>
        <dbReference type="ChEBI" id="CHEBI:18420"/>
    </cofactor>
    <text evidence="10">Binds 1 Mg(2+) ion per subunit.</text>
</comment>
<accession>A0AAD9PJ48</accession>
<feature type="binding site" evidence="10">
    <location>
        <begin position="51"/>
        <end position="53"/>
    </location>
    <ligand>
        <name>GTP</name>
        <dbReference type="ChEBI" id="CHEBI:37565"/>
    </ligand>
</feature>
<keyword evidence="4 10" id="KW-0479">Metal-binding</keyword>
<comment type="similarity">
    <text evidence="10">Belongs to the adenylosuccinate synthetase family.</text>
</comment>
<comment type="function">
    <text evidence="9">Plays an important role in the salvage pathway for purine nucleotide biosynthesis. Catalyzes the first committed step in the biosynthesis of AMP from IMP.</text>
</comment>
<dbReference type="InterPro" id="IPR027417">
    <property type="entry name" value="P-loop_NTPase"/>
</dbReference>
<comment type="caution">
    <text evidence="10">Lacks conserved residue(s) required for the propagation of feature annotation.</text>
</comment>
<dbReference type="EMBL" id="JALLKP010000004">
    <property type="protein sequence ID" value="KAK2195649.1"/>
    <property type="molecule type" value="Genomic_DNA"/>
</dbReference>
<comment type="miscellaneous">
    <text evidence="10">Parasitic protozoa lack the de novo purine biosynthesis pathway and rely exclusively on the salvage pathway for their purine nucleotide requirements.</text>
</comment>
<feature type="active site" description="Proton acceptor" evidence="10">
    <location>
        <position position="24"/>
    </location>
</feature>
<dbReference type="NCBIfam" id="TIGR00184">
    <property type="entry name" value="purA"/>
    <property type="match status" value="1"/>
</dbReference>